<dbReference type="PANTHER" id="PTHR44520:SF2">
    <property type="entry name" value="RESPONSE REGULATOR RCP1"/>
    <property type="match status" value="1"/>
</dbReference>
<dbReference type="GO" id="GO:0000160">
    <property type="term" value="P:phosphorelay signal transduction system"/>
    <property type="evidence" value="ECO:0007669"/>
    <property type="project" value="InterPro"/>
</dbReference>
<keyword evidence="1" id="KW-0597">Phosphoprotein</keyword>
<dbReference type="InterPro" id="IPR011006">
    <property type="entry name" value="CheY-like_superfamily"/>
</dbReference>
<reference evidence="3 4" key="1">
    <citation type="submission" date="2020-04" db="EMBL/GenBank/DDBJ databases">
        <title>Pseudoalteromonas caenipelagi sp. nov., isolated from a tidal flat.</title>
        <authorList>
            <person name="Park S."/>
            <person name="Yoon J.-H."/>
        </authorList>
    </citation>
    <scope>NUCLEOTIDE SEQUENCE [LARGE SCALE GENOMIC DNA]</scope>
    <source>
        <strain evidence="3 4">JBTF-M23</strain>
    </source>
</reference>
<sequence>MDIVLVDDDPDDVYLFTTACEHIIPKPNLIVLQNGEQLLEYIDTPGSKTEQLYLVDLNMPKMGGLEALKHINQRGMSNMLCLIGYTTSNHPSDIEHAFSLGAKSYITKPSKIVDLIELLEVLTKYWFNYNHFARSTQ</sequence>
<evidence type="ECO:0000313" key="4">
    <source>
        <dbReference type="Proteomes" id="UP000586305"/>
    </source>
</evidence>
<evidence type="ECO:0000256" key="1">
    <source>
        <dbReference type="PROSITE-ProRule" id="PRU00169"/>
    </source>
</evidence>
<evidence type="ECO:0000259" key="2">
    <source>
        <dbReference type="PROSITE" id="PS50110"/>
    </source>
</evidence>
<accession>A0A849VK13</accession>
<dbReference type="InterPro" id="IPR001789">
    <property type="entry name" value="Sig_transdc_resp-reg_receiver"/>
</dbReference>
<proteinExistence type="predicted"/>
<dbReference type="PANTHER" id="PTHR44520">
    <property type="entry name" value="RESPONSE REGULATOR RCP1-RELATED"/>
    <property type="match status" value="1"/>
</dbReference>
<dbReference type="RefSeq" id="WP_171628225.1">
    <property type="nucleotide sequence ID" value="NZ_JABBPG010000019.1"/>
</dbReference>
<dbReference type="Gene3D" id="3.40.50.2300">
    <property type="match status" value="1"/>
</dbReference>
<dbReference type="InterPro" id="IPR052893">
    <property type="entry name" value="TCS_response_regulator"/>
</dbReference>
<protein>
    <submittedName>
        <fullName evidence="3">Response regulator</fullName>
    </submittedName>
</protein>
<gene>
    <name evidence="3" type="ORF">HG263_22065</name>
</gene>
<name>A0A849VK13_9GAMM</name>
<feature type="modified residue" description="4-aspartylphosphate" evidence="1">
    <location>
        <position position="56"/>
    </location>
</feature>
<keyword evidence="4" id="KW-1185">Reference proteome</keyword>
<dbReference type="PROSITE" id="PS50110">
    <property type="entry name" value="RESPONSE_REGULATORY"/>
    <property type="match status" value="1"/>
</dbReference>
<dbReference type="AlphaFoldDB" id="A0A849VK13"/>
<dbReference type="EMBL" id="JABBPG010000019">
    <property type="protein sequence ID" value="NOU53190.1"/>
    <property type="molecule type" value="Genomic_DNA"/>
</dbReference>
<dbReference type="Pfam" id="PF00072">
    <property type="entry name" value="Response_reg"/>
    <property type="match status" value="1"/>
</dbReference>
<dbReference type="Proteomes" id="UP000586305">
    <property type="component" value="Unassembled WGS sequence"/>
</dbReference>
<dbReference type="SMART" id="SM00448">
    <property type="entry name" value="REC"/>
    <property type="match status" value="1"/>
</dbReference>
<comment type="caution">
    <text evidence="3">The sequence shown here is derived from an EMBL/GenBank/DDBJ whole genome shotgun (WGS) entry which is preliminary data.</text>
</comment>
<organism evidence="3 4">
    <name type="scientific">Pseudoalteromonas caenipelagi</name>
    <dbReference type="NCBI Taxonomy" id="2726988"/>
    <lineage>
        <taxon>Bacteria</taxon>
        <taxon>Pseudomonadati</taxon>
        <taxon>Pseudomonadota</taxon>
        <taxon>Gammaproteobacteria</taxon>
        <taxon>Alteromonadales</taxon>
        <taxon>Pseudoalteromonadaceae</taxon>
        <taxon>Pseudoalteromonas</taxon>
    </lineage>
</organism>
<evidence type="ECO:0000313" key="3">
    <source>
        <dbReference type="EMBL" id="NOU53190.1"/>
    </source>
</evidence>
<dbReference type="SUPFAM" id="SSF52172">
    <property type="entry name" value="CheY-like"/>
    <property type="match status" value="1"/>
</dbReference>
<feature type="domain" description="Response regulatory" evidence="2">
    <location>
        <begin position="2"/>
        <end position="123"/>
    </location>
</feature>